<reference evidence="2 3" key="1">
    <citation type="submission" date="2018-10" db="EMBL/GenBank/DDBJ databases">
        <authorList>
            <person name="Ekblom R."/>
            <person name="Jareborg N."/>
        </authorList>
    </citation>
    <scope>NUCLEOTIDE SEQUENCE [LARGE SCALE GENOMIC DNA]</scope>
    <source>
        <tissue evidence="2">Muscle</tissue>
    </source>
</reference>
<dbReference type="Proteomes" id="UP000269945">
    <property type="component" value="Unassembled WGS sequence"/>
</dbReference>
<name>A0A9X9QB65_GULGU</name>
<feature type="compositionally biased region" description="Polar residues" evidence="1">
    <location>
        <begin position="61"/>
        <end position="74"/>
    </location>
</feature>
<sequence length="74" mass="7706">ASPPNSFFPITTATLLPIFDSPKPQPTAAHPRTQHPVTGRSSTGVLVFGDSQHLGWGDTSRLGQSGGCNSTGFI</sequence>
<evidence type="ECO:0000313" key="3">
    <source>
        <dbReference type="Proteomes" id="UP000269945"/>
    </source>
</evidence>
<keyword evidence="3" id="KW-1185">Reference proteome</keyword>
<organism evidence="2 3">
    <name type="scientific">Gulo gulo</name>
    <name type="common">Wolverine</name>
    <name type="synonym">Gluton</name>
    <dbReference type="NCBI Taxonomy" id="48420"/>
    <lineage>
        <taxon>Eukaryota</taxon>
        <taxon>Metazoa</taxon>
        <taxon>Chordata</taxon>
        <taxon>Craniata</taxon>
        <taxon>Vertebrata</taxon>
        <taxon>Euteleostomi</taxon>
        <taxon>Mammalia</taxon>
        <taxon>Eutheria</taxon>
        <taxon>Laurasiatheria</taxon>
        <taxon>Carnivora</taxon>
        <taxon>Caniformia</taxon>
        <taxon>Musteloidea</taxon>
        <taxon>Mustelidae</taxon>
        <taxon>Guloninae</taxon>
        <taxon>Gulo</taxon>
    </lineage>
</organism>
<comment type="caution">
    <text evidence="2">The sequence shown here is derived from an EMBL/GenBank/DDBJ whole genome shotgun (WGS) entry which is preliminary data.</text>
</comment>
<evidence type="ECO:0000313" key="2">
    <source>
        <dbReference type="EMBL" id="VCX43124.1"/>
    </source>
</evidence>
<protein>
    <submittedName>
        <fullName evidence="2">Uncharacterized protein</fullName>
    </submittedName>
</protein>
<accession>A0A9X9QB65</accession>
<feature type="non-terminal residue" evidence="2">
    <location>
        <position position="1"/>
    </location>
</feature>
<dbReference type="EMBL" id="CYRY02047189">
    <property type="protein sequence ID" value="VCX43124.1"/>
    <property type="molecule type" value="Genomic_DNA"/>
</dbReference>
<evidence type="ECO:0000256" key="1">
    <source>
        <dbReference type="SAM" id="MobiDB-lite"/>
    </source>
</evidence>
<dbReference type="AlphaFoldDB" id="A0A9X9QB65"/>
<gene>
    <name evidence="2" type="ORF">BN2614_LOCUS1</name>
</gene>
<proteinExistence type="predicted"/>
<feature type="compositionally biased region" description="Polar residues" evidence="1">
    <location>
        <begin position="35"/>
        <end position="44"/>
    </location>
</feature>
<feature type="region of interest" description="Disordered" evidence="1">
    <location>
        <begin position="19"/>
        <end position="74"/>
    </location>
</feature>